<proteinExistence type="predicted"/>
<dbReference type="Proteomes" id="UP000202861">
    <property type="component" value="Segment"/>
</dbReference>
<keyword evidence="2" id="KW-1185">Reference proteome</keyword>
<organism evidence="1 2">
    <name type="scientific">Sewage-associated circular DNA virus-19</name>
    <dbReference type="NCBI Taxonomy" id="1592086"/>
    <lineage>
        <taxon>Viruses</taxon>
        <taxon>Monodnaviria</taxon>
        <taxon>Shotokuvirae</taxon>
        <taxon>Cressdnaviricota</taxon>
        <taxon>Arfiviricetes</taxon>
        <taxon>Saturnivirales</taxon>
        <taxon>Kanorauviridae</taxon>
        <taxon>Shanivirus</taxon>
        <taxon>Shanivirus pondae</taxon>
    </lineage>
</organism>
<protein>
    <submittedName>
        <fullName evidence="1">Capsid protein</fullName>
    </submittedName>
</protein>
<accession>A0A0B4UI41</accession>
<dbReference type="KEGG" id="vg:22974353"/>
<reference evidence="1 2" key="1">
    <citation type="journal article" date="2015" name="Infect. Genet. Evol.">
        <title>Characterisation of a diverse range of circular replication-associated protein encoding DNA viruses recovered from a sewage treatment oxidation pond.</title>
        <authorList>
            <person name="Kraberger S."/>
            <person name="Arguello-Astorga G.R."/>
            <person name="Greenfield L.G."/>
            <person name="Galilee C."/>
            <person name="Law D."/>
            <person name="Martin D.P."/>
            <person name="Varsani A."/>
        </authorList>
    </citation>
    <scope>NUCLEOTIDE SEQUENCE [LARGE SCALE GENOMIC DNA]</scope>
    <source>
        <strain evidence="1">SaCV-19_NZ-BS4128-2012</strain>
    </source>
</reference>
<dbReference type="RefSeq" id="YP_009116903.1">
    <property type="nucleotide sequence ID" value="NC_026262.1"/>
</dbReference>
<sequence>MSVVRKRTGGYTTYAPNKKMRSGRDILVSAGLAASRKYGPRLVSMAAQKLASMAYAAAKDDPITQFRNAKKRTKGRSYSEQKGVAAGKFRATKRSPKNIWLKYTRKGCVTTKEHGCVLTGTVNTNAIYFGHSTHANTYLMLTVYMRAIVIHIFRKGGVQIEDIETESPGSGGSMTIEYTYNTDIANQFVTVAFTGGLTLNQIAGSFASQFTNILFNNANDEQRFFPILEAKIEIPNLELCKQDYRNSIVHVMVKSDLKVQNRTLATGTDEDNNSSENIANQPLYGKFYHGKGNGVFARANAGAGTGKSITAGCSSGLIAYAPPAGALWLREPPLPQLFTPMPKHNKALLNPGEVKTNSLLATYRVRNLDFFKSLFFGASTSLAKDVHVQHKFGKYCFFALEKMLTVSAADSSPQVGLELNQRVGVMFTFPRNTDTAEITEVPSFITPLTT</sequence>
<evidence type="ECO:0000313" key="2">
    <source>
        <dbReference type="Proteomes" id="UP000202861"/>
    </source>
</evidence>
<name>A0A0B4UI41_9VIRU</name>
<evidence type="ECO:0000313" key="1">
    <source>
        <dbReference type="EMBL" id="AJD07530.1"/>
    </source>
</evidence>
<dbReference type="OrthoDB" id="33650at10239"/>
<dbReference type="GeneID" id="22974353"/>
<dbReference type="EMBL" id="KM821754">
    <property type="protein sequence ID" value="AJD07530.1"/>
    <property type="molecule type" value="Genomic_DNA"/>
</dbReference>